<dbReference type="Proteomes" id="UP000261284">
    <property type="component" value="Unassembled WGS sequence"/>
</dbReference>
<reference evidence="1 2" key="1">
    <citation type="submission" date="2018-08" db="EMBL/GenBank/DDBJ databases">
        <title>Chitinophagaceae sp. K23C18032701, a novel bacterium isolated from forest soil.</title>
        <authorList>
            <person name="Wang C."/>
        </authorList>
    </citation>
    <scope>NUCLEOTIDE SEQUENCE [LARGE SCALE GENOMIC DNA]</scope>
    <source>
        <strain evidence="1 2">K23C18032701</strain>
    </source>
</reference>
<sequence length="99" mass="11329">MAKKSTNKELVAELQKRNLTGKYDQLIENAKSNRYHDYKNPDDVICGKMELAADLSSFPELQDISDAVVRGDYDEEADEQDKAMLRSYLPKKSWPVFGL</sequence>
<dbReference type="EMBL" id="QTJU01000001">
    <property type="protein sequence ID" value="RFM30054.1"/>
    <property type="molecule type" value="Genomic_DNA"/>
</dbReference>
<evidence type="ECO:0000313" key="1">
    <source>
        <dbReference type="EMBL" id="RFM30054.1"/>
    </source>
</evidence>
<organism evidence="1 2">
    <name type="scientific">Deminuibacter soli</name>
    <dbReference type="NCBI Taxonomy" id="2291815"/>
    <lineage>
        <taxon>Bacteria</taxon>
        <taxon>Pseudomonadati</taxon>
        <taxon>Bacteroidota</taxon>
        <taxon>Chitinophagia</taxon>
        <taxon>Chitinophagales</taxon>
        <taxon>Chitinophagaceae</taxon>
        <taxon>Deminuibacter</taxon>
    </lineage>
</organism>
<gene>
    <name evidence="1" type="ORF">DXN05_03520</name>
</gene>
<dbReference type="RefSeq" id="WP_116845810.1">
    <property type="nucleotide sequence ID" value="NZ_QTJU01000001.1"/>
</dbReference>
<name>A0A3E1NQG0_9BACT</name>
<comment type="caution">
    <text evidence="1">The sequence shown here is derived from an EMBL/GenBank/DDBJ whole genome shotgun (WGS) entry which is preliminary data.</text>
</comment>
<dbReference type="AlphaFoldDB" id="A0A3E1NQG0"/>
<keyword evidence="2" id="KW-1185">Reference proteome</keyword>
<evidence type="ECO:0000313" key="2">
    <source>
        <dbReference type="Proteomes" id="UP000261284"/>
    </source>
</evidence>
<accession>A0A3E1NQG0</accession>
<protein>
    <submittedName>
        <fullName evidence="1">Uncharacterized protein</fullName>
    </submittedName>
</protein>
<proteinExistence type="predicted"/>